<dbReference type="GO" id="GO:0022857">
    <property type="term" value="F:transmembrane transporter activity"/>
    <property type="evidence" value="ECO:0007669"/>
    <property type="project" value="InterPro"/>
</dbReference>
<feature type="domain" description="Multidrug resistance protein MdtA-like C-terminal permuted SH3" evidence="6">
    <location>
        <begin position="299"/>
        <end position="360"/>
    </location>
</feature>
<evidence type="ECO:0000259" key="4">
    <source>
        <dbReference type="Pfam" id="PF25917"/>
    </source>
</evidence>
<reference evidence="8" key="1">
    <citation type="submission" date="2016-10" db="EMBL/GenBank/DDBJ databases">
        <authorList>
            <person name="Varghese N."/>
            <person name="Submissions S."/>
        </authorList>
    </citation>
    <scope>NUCLEOTIDE SEQUENCE [LARGE SCALE GENOMIC DNA]</scope>
    <source>
        <strain evidence="8">DSM 6150</strain>
    </source>
</reference>
<feature type="domain" description="Multidrug resistance protein MdtA-like beta-barrel" evidence="5">
    <location>
        <begin position="234"/>
        <end position="292"/>
    </location>
</feature>
<dbReference type="PANTHER" id="PTHR30158">
    <property type="entry name" value="ACRA/E-RELATED COMPONENT OF DRUG EFFLUX TRANSPORTER"/>
    <property type="match status" value="1"/>
</dbReference>
<keyword evidence="8" id="KW-1185">Reference proteome</keyword>
<gene>
    <name evidence="7" type="ORF">SAMN05660284_00106</name>
</gene>
<feature type="domain" description="Multidrug resistance protein MdtA-like barrel-sandwich hybrid" evidence="4">
    <location>
        <begin position="64"/>
        <end position="202"/>
    </location>
</feature>
<dbReference type="GO" id="GO:0046677">
    <property type="term" value="P:response to antibiotic"/>
    <property type="evidence" value="ECO:0007669"/>
    <property type="project" value="TreeGrafter"/>
</dbReference>
<evidence type="ECO:0000259" key="5">
    <source>
        <dbReference type="Pfam" id="PF25944"/>
    </source>
</evidence>
<dbReference type="Pfam" id="PF25967">
    <property type="entry name" value="RND-MFP_C"/>
    <property type="match status" value="1"/>
</dbReference>
<dbReference type="NCBIfam" id="TIGR01730">
    <property type="entry name" value="RND_mfp"/>
    <property type="match status" value="1"/>
</dbReference>
<dbReference type="SUPFAM" id="SSF111369">
    <property type="entry name" value="HlyD-like secretion proteins"/>
    <property type="match status" value="1"/>
</dbReference>
<protein>
    <submittedName>
        <fullName evidence="7">Membrane fusion protein, multidrug efflux system</fullName>
    </submittedName>
</protein>
<dbReference type="InterPro" id="IPR058624">
    <property type="entry name" value="MdtA-like_HH"/>
</dbReference>
<dbReference type="Gene3D" id="2.40.30.170">
    <property type="match status" value="1"/>
</dbReference>
<dbReference type="Pfam" id="PF25917">
    <property type="entry name" value="BSH_RND"/>
    <property type="match status" value="1"/>
</dbReference>
<dbReference type="InterPro" id="IPR058625">
    <property type="entry name" value="MdtA-like_BSH"/>
</dbReference>
<dbReference type="FunFam" id="2.40.420.20:FF:000001">
    <property type="entry name" value="Efflux RND transporter periplasmic adaptor subunit"/>
    <property type="match status" value="1"/>
</dbReference>
<dbReference type="Gene3D" id="1.10.287.470">
    <property type="entry name" value="Helix hairpin bin"/>
    <property type="match status" value="1"/>
</dbReference>
<evidence type="ECO:0000256" key="2">
    <source>
        <dbReference type="ARBA" id="ARBA00009477"/>
    </source>
</evidence>
<dbReference type="InterPro" id="IPR006143">
    <property type="entry name" value="RND_pump_MFP"/>
</dbReference>
<name>A0A1I4V3B0_9NEIS</name>
<dbReference type="GO" id="GO:0005886">
    <property type="term" value="C:plasma membrane"/>
    <property type="evidence" value="ECO:0007669"/>
    <property type="project" value="UniProtKB-SubCell"/>
</dbReference>
<dbReference type="InterPro" id="IPR058626">
    <property type="entry name" value="MdtA-like_b-barrel"/>
</dbReference>
<evidence type="ECO:0000256" key="1">
    <source>
        <dbReference type="ARBA" id="ARBA00004196"/>
    </source>
</evidence>
<comment type="subcellular location">
    <subcellularLocation>
        <location evidence="1">Cell envelope</location>
    </subcellularLocation>
</comment>
<dbReference type="Gene3D" id="2.40.50.100">
    <property type="match status" value="1"/>
</dbReference>
<evidence type="ECO:0000259" key="6">
    <source>
        <dbReference type="Pfam" id="PF25967"/>
    </source>
</evidence>
<evidence type="ECO:0000259" key="3">
    <source>
        <dbReference type="Pfam" id="PF25876"/>
    </source>
</evidence>
<evidence type="ECO:0000313" key="8">
    <source>
        <dbReference type="Proteomes" id="UP000242869"/>
    </source>
</evidence>
<organism evidence="7 8">
    <name type="scientific">Formivibrio citricus</name>
    <dbReference type="NCBI Taxonomy" id="83765"/>
    <lineage>
        <taxon>Bacteria</taxon>
        <taxon>Pseudomonadati</taxon>
        <taxon>Pseudomonadota</taxon>
        <taxon>Betaproteobacteria</taxon>
        <taxon>Neisseriales</taxon>
        <taxon>Chitinibacteraceae</taxon>
        <taxon>Formivibrio</taxon>
    </lineage>
</organism>
<proteinExistence type="inferred from homology"/>
<dbReference type="Proteomes" id="UP000242869">
    <property type="component" value="Unassembled WGS sequence"/>
</dbReference>
<dbReference type="EMBL" id="FOVE01000001">
    <property type="protein sequence ID" value="SFM95727.1"/>
    <property type="molecule type" value="Genomic_DNA"/>
</dbReference>
<dbReference type="STRING" id="83765.SAMN05660284_00106"/>
<dbReference type="Pfam" id="PF25944">
    <property type="entry name" value="Beta-barrel_RND"/>
    <property type="match status" value="1"/>
</dbReference>
<dbReference type="Gene3D" id="2.40.420.20">
    <property type="match status" value="1"/>
</dbReference>
<accession>A0A1I4V3B0</accession>
<evidence type="ECO:0000313" key="7">
    <source>
        <dbReference type="EMBL" id="SFM95727.1"/>
    </source>
</evidence>
<dbReference type="Pfam" id="PF25876">
    <property type="entry name" value="HH_MFP_RND"/>
    <property type="match status" value="1"/>
</dbReference>
<comment type="similarity">
    <text evidence="2">Belongs to the membrane fusion protein (MFP) (TC 8.A.1) family.</text>
</comment>
<dbReference type="InterPro" id="IPR058627">
    <property type="entry name" value="MdtA-like_C"/>
</dbReference>
<feature type="domain" description="Multidrug resistance protein MdtA-like alpha-helical hairpin" evidence="3">
    <location>
        <begin position="106"/>
        <end position="169"/>
    </location>
</feature>
<sequence>MIPPVGARYKSIFIALIIALGTSGCREAKEAAPPPLPEVVVQQIVPRTTPLTVDMVSEIKAYSEVDLRPRVSGVVIKQAFRPGQKVREGDLLFVIDPRAYDAAVGDAQARLAESEAMLAKARQDVERYKPLLPDRAIPRQTYDQAVAFEQQNAAIVKARRAALEMARLDRSHTEVRSPVSGQIGMQKVEVGALANAGQSVLATVSTLDPAVAYFSISEAAYLQYQKQLNQPGQGKGNLIDLILADGSIYPEKGRPDFVDRAFNPATGTLMLRVVFPNPRGLLRPGMNARVRIVYEVANNAILVPQKAVTEMLDKQFVSVVVEGDKIEQRPIRTGPRIGDLWVVEDGLKLGERIVVEGVQKARPGSVVKPVTASAVKTAGKSPSAS</sequence>
<dbReference type="AlphaFoldDB" id="A0A1I4V3B0"/>
<dbReference type="RefSeq" id="WP_177187712.1">
    <property type="nucleotide sequence ID" value="NZ_FOVE01000001.1"/>
</dbReference>